<evidence type="ECO:0000256" key="5">
    <source>
        <dbReference type="ARBA" id="ARBA00023136"/>
    </source>
</evidence>
<organism evidence="8 9">
    <name type="scientific">Clostridium moniliforme</name>
    <dbReference type="NCBI Taxonomy" id="39489"/>
    <lineage>
        <taxon>Bacteria</taxon>
        <taxon>Bacillati</taxon>
        <taxon>Bacillota</taxon>
        <taxon>Clostridia</taxon>
        <taxon>Eubacteriales</taxon>
        <taxon>Clostridiaceae</taxon>
        <taxon>Clostridium</taxon>
    </lineage>
</organism>
<dbReference type="InterPro" id="IPR004477">
    <property type="entry name" value="ComEC_N"/>
</dbReference>
<feature type="transmembrane region" description="Helical" evidence="6">
    <location>
        <begin position="318"/>
        <end position="341"/>
    </location>
</feature>
<keyword evidence="4 6" id="KW-1133">Transmembrane helix</keyword>
<sequence length="564" mass="65933">MRIIELGKVKLPIVYIAITFLFSSLYYRYFDRDFWLAIILVSLLFLWIFLKEGFQFFIFILSIFFIGILTNINYYNLNVKEYENIIIERIYSYGGIGKINNRKIYLKGKLQGFKEGYEIIAKGKFKKDINKEKGIIGEYKIEKLKIKENSIFTKLSNIKEEFKRKLEENIGYRKSGLITSIVFGRDSNLGNEDEEYMKRFGIIHALSVSGLHIGIIFLIFKKIFNEKISLGFTLIYVFMTGMAFSSIRAFIMLLFSNLGFILRKKYNPIGGIAVSSIIIFFMSPYCIFNIGFLLSFGATLGILLYNKGLNRKLYKLPNFLRGVVSISISAQIFTLPLLIIFFNEFSLGFIVGNIILIPLINLILVVGVFSIFIVKIPSIFDFFSFVLKVIVNTLDEVTEFLLDFIPEIFSINEYYAYFYIVLLLCYYLYKNGMAKAIFLPIFYIMYICIDLYSFYPKIIYRNEGSLVISHKGDRVALTNENININKLKNKTLSFRAYRDFEKIRIKEDSWIIKEDKNYILNFNGTNYYLNINGLNKKDIKYDIINFKENEAREIIILNNDLLIK</sequence>
<feature type="transmembrane region" description="Helical" evidence="6">
    <location>
        <begin position="34"/>
        <end position="50"/>
    </location>
</feature>
<evidence type="ECO:0000256" key="4">
    <source>
        <dbReference type="ARBA" id="ARBA00022989"/>
    </source>
</evidence>
<feature type="transmembrane region" description="Helical" evidence="6">
    <location>
        <begin position="232"/>
        <end position="254"/>
    </location>
</feature>
<keyword evidence="5 6" id="KW-0472">Membrane</keyword>
<feature type="transmembrane region" description="Helical" evidence="6">
    <location>
        <begin position="436"/>
        <end position="455"/>
    </location>
</feature>
<comment type="caution">
    <text evidence="8">The sequence shown here is derived from an EMBL/GenBank/DDBJ whole genome shotgun (WGS) entry which is preliminary data.</text>
</comment>
<dbReference type="RefSeq" id="WP_209796197.1">
    <property type="nucleotide sequence ID" value="NZ_JAGGJZ010000002.1"/>
</dbReference>
<feature type="transmembrane region" description="Helical" evidence="6">
    <location>
        <begin position="200"/>
        <end position="220"/>
    </location>
</feature>
<evidence type="ECO:0000259" key="7">
    <source>
        <dbReference type="Pfam" id="PF03772"/>
    </source>
</evidence>
<evidence type="ECO:0000256" key="2">
    <source>
        <dbReference type="ARBA" id="ARBA00022475"/>
    </source>
</evidence>
<evidence type="ECO:0000256" key="1">
    <source>
        <dbReference type="ARBA" id="ARBA00004651"/>
    </source>
</evidence>
<dbReference type="PANTHER" id="PTHR30619:SF1">
    <property type="entry name" value="RECOMBINATION PROTEIN 2"/>
    <property type="match status" value="1"/>
</dbReference>
<keyword evidence="2" id="KW-1003">Cell membrane</keyword>
<feature type="transmembrane region" description="Helical" evidence="6">
    <location>
        <begin position="12"/>
        <end position="27"/>
    </location>
</feature>
<feature type="transmembrane region" description="Helical" evidence="6">
    <location>
        <begin position="347"/>
        <end position="369"/>
    </location>
</feature>
<keyword evidence="9" id="KW-1185">Reference proteome</keyword>
<evidence type="ECO:0000256" key="6">
    <source>
        <dbReference type="SAM" id="Phobius"/>
    </source>
</evidence>
<feature type="domain" description="ComEC/Rec2-related protein" evidence="7">
    <location>
        <begin position="181"/>
        <end position="428"/>
    </location>
</feature>
<evidence type="ECO:0000256" key="3">
    <source>
        <dbReference type="ARBA" id="ARBA00022692"/>
    </source>
</evidence>
<gene>
    <name evidence="8" type="ORF">J2Z53_001085</name>
</gene>
<accession>A0ABS4EZT5</accession>
<dbReference type="InterPro" id="IPR052159">
    <property type="entry name" value="Competence_DNA_uptake"/>
</dbReference>
<protein>
    <submittedName>
        <fullName evidence="8">Competence protein ComEC</fullName>
    </submittedName>
</protein>
<reference evidence="8 9" key="1">
    <citation type="submission" date="2021-03" db="EMBL/GenBank/DDBJ databases">
        <title>Genomic Encyclopedia of Type Strains, Phase IV (KMG-IV): sequencing the most valuable type-strain genomes for metagenomic binning, comparative biology and taxonomic classification.</title>
        <authorList>
            <person name="Goeker M."/>
        </authorList>
    </citation>
    <scope>NUCLEOTIDE SEQUENCE [LARGE SCALE GENOMIC DNA]</scope>
    <source>
        <strain evidence="8 9">DSM 3984</strain>
    </source>
</reference>
<feature type="transmembrane region" description="Helical" evidence="6">
    <location>
        <begin position="414"/>
        <end position="429"/>
    </location>
</feature>
<dbReference type="Proteomes" id="UP000783390">
    <property type="component" value="Unassembled WGS sequence"/>
</dbReference>
<dbReference type="PANTHER" id="PTHR30619">
    <property type="entry name" value="DNA INTERNALIZATION/COMPETENCE PROTEIN COMEC/REC2"/>
    <property type="match status" value="1"/>
</dbReference>
<dbReference type="Pfam" id="PF03772">
    <property type="entry name" value="Competence"/>
    <property type="match status" value="1"/>
</dbReference>
<comment type="subcellular location">
    <subcellularLocation>
        <location evidence="1">Cell membrane</location>
        <topology evidence="1">Multi-pass membrane protein</topology>
    </subcellularLocation>
</comment>
<feature type="transmembrane region" description="Helical" evidence="6">
    <location>
        <begin position="56"/>
        <end position="75"/>
    </location>
</feature>
<dbReference type="EMBL" id="JAGGJZ010000002">
    <property type="protein sequence ID" value="MBP1889504.1"/>
    <property type="molecule type" value="Genomic_DNA"/>
</dbReference>
<evidence type="ECO:0000313" key="9">
    <source>
        <dbReference type="Proteomes" id="UP000783390"/>
    </source>
</evidence>
<proteinExistence type="predicted"/>
<dbReference type="NCBIfam" id="TIGR00360">
    <property type="entry name" value="ComEC_N-term"/>
    <property type="match status" value="1"/>
</dbReference>
<name>A0ABS4EZT5_9CLOT</name>
<feature type="transmembrane region" description="Helical" evidence="6">
    <location>
        <begin position="288"/>
        <end position="306"/>
    </location>
</feature>
<evidence type="ECO:0000313" key="8">
    <source>
        <dbReference type="EMBL" id="MBP1889504.1"/>
    </source>
</evidence>
<keyword evidence="3 6" id="KW-0812">Transmembrane</keyword>